<dbReference type="AlphaFoldDB" id="A0A6C0I193"/>
<proteinExistence type="predicted"/>
<accession>A0A6C0I193</accession>
<reference evidence="1" key="1">
    <citation type="journal article" date="2020" name="Nature">
        <title>Giant virus diversity and host interactions through global metagenomics.</title>
        <authorList>
            <person name="Schulz F."/>
            <person name="Roux S."/>
            <person name="Paez-Espino D."/>
            <person name="Jungbluth S."/>
            <person name="Walsh D.A."/>
            <person name="Denef V.J."/>
            <person name="McMahon K.D."/>
            <person name="Konstantinidis K.T."/>
            <person name="Eloe-Fadrosh E.A."/>
            <person name="Kyrpides N.C."/>
            <person name="Woyke T."/>
        </authorList>
    </citation>
    <scope>NUCLEOTIDE SEQUENCE</scope>
    <source>
        <strain evidence="1">GVMAG-M-3300023184-184</strain>
    </source>
</reference>
<name>A0A6C0I193_9ZZZZ</name>
<dbReference type="EMBL" id="MN740058">
    <property type="protein sequence ID" value="QHT86126.1"/>
    <property type="molecule type" value="Genomic_DNA"/>
</dbReference>
<protein>
    <submittedName>
        <fullName evidence="1">Uncharacterized protein</fullName>
    </submittedName>
</protein>
<organism evidence="1">
    <name type="scientific">viral metagenome</name>
    <dbReference type="NCBI Taxonomy" id="1070528"/>
    <lineage>
        <taxon>unclassified sequences</taxon>
        <taxon>metagenomes</taxon>
        <taxon>organismal metagenomes</taxon>
    </lineage>
</organism>
<evidence type="ECO:0000313" key="1">
    <source>
        <dbReference type="EMBL" id="QHT86126.1"/>
    </source>
</evidence>
<sequence>MFCDGLIGPTYTNADDLRVAFFNYIDKEVYPKNERKSERILEIANNINCFKCFDIKCLITDRKYLPISSLDCKGSFDLIKCDFCGDGSIIKPTRYFREKVNYKTLQYAKMVHLEDIASELYFLSLENEVGEPEWEFAENESFTHKITQLSIDVDIKEVINSVKTMITDYFADPSLLSSFIETLELKIKHFYGSTKGTKEICKKVEKNGETTFILFDLEKEVKKSSGSSNLFQLSFNKQSESIITHLMCIQPKNKMAEKICTEMMNKKVKNMMNTVTNYNNKTSDYTSVKGK</sequence>